<gene>
    <name evidence="5" type="ORF">Micbo1qcDRAFT_163264</name>
</gene>
<dbReference type="InterPro" id="IPR027443">
    <property type="entry name" value="IPNS-like_sf"/>
</dbReference>
<dbReference type="AlphaFoldDB" id="A0A136J2Y9"/>
<evidence type="ECO:0000313" key="5">
    <source>
        <dbReference type="EMBL" id="KXJ91512.1"/>
    </source>
</evidence>
<feature type="region of interest" description="Disordered" evidence="3">
    <location>
        <begin position="1"/>
        <end position="27"/>
    </location>
</feature>
<dbReference type="PRINTS" id="PR00682">
    <property type="entry name" value="IPNSYNTHASE"/>
</dbReference>
<keyword evidence="2" id="KW-0408">Iron</keyword>
<dbReference type="PANTHER" id="PTHR47990">
    <property type="entry name" value="2-OXOGLUTARATE (2OG) AND FE(II)-DEPENDENT OXYGENASE SUPERFAMILY PROTEIN-RELATED"/>
    <property type="match status" value="1"/>
</dbReference>
<dbReference type="InParanoid" id="A0A136J2Y9"/>
<dbReference type="EMBL" id="KQ964250">
    <property type="protein sequence ID" value="KXJ91512.1"/>
    <property type="molecule type" value="Genomic_DNA"/>
</dbReference>
<feature type="compositionally biased region" description="Low complexity" evidence="3">
    <location>
        <begin position="1"/>
        <end position="20"/>
    </location>
</feature>
<feature type="domain" description="Fe2OG dioxygenase" evidence="4">
    <location>
        <begin position="252"/>
        <end position="368"/>
    </location>
</feature>
<dbReference type="PROSITE" id="PS51471">
    <property type="entry name" value="FE2OG_OXY"/>
    <property type="match status" value="1"/>
</dbReference>
<evidence type="ECO:0000259" key="4">
    <source>
        <dbReference type="PROSITE" id="PS51471"/>
    </source>
</evidence>
<dbReference type="GO" id="GO:0046872">
    <property type="term" value="F:metal ion binding"/>
    <property type="evidence" value="ECO:0007669"/>
    <property type="project" value="UniProtKB-KW"/>
</dbReference>
<dbReference type="Proteomes" id="UP000070501">
    <property type="component" value="Unassembled WGS sequence"/>
</dbReference>
<proteinExistence type="inferred from homology"/>
<dbReference type="OrthoDB" id="627829at2759"/>
<evidence type="ECO:0000256" key="1">
    <source>
        <dbReference type="ARBA" id="ARBA00008056"/>
    </source>
</evidence>
<evidence type="ECO:0000313" key="6">
    <source>
        <dbReference type="Proteomes" id="UP000070501"/>
    </source>
</evidence>
<organism evidence="5 6">
    <name type="scientific">Microdochium bolleyi</name>
    <dbReference type="NCBI Taxonomy" id="196109"/>
    <lineage>
        <taxon>Eukaryota</taxon>
        <taxon>Fungi</taxon>
        <taxon>Dikarya</taxon>
        <taxon>Ascomycota</taxon>
        <taxon>Pezizomycotina</taxon>
        <taxon>Sordariomycetes</taxon>
        <taxon>Xylariomycetidae</taxon>
        <taxon>Xylariales</taxon>
        <taxon>Microdochiaceae</taxon>
        <taxon>Microdochium</taxon>
    </lineage>
</organism>
<evidence type="ECO:0000256" key="2">
    <source>
        <dbReference type="RuleBase" id="RU003682"/>
    </source>
</evidence>
<dbReference type="Gene3D" id="2.60.120.330">
    <property type="entry name" value="B-lactam Antibiotic, Isopenicillin N Synthase, Chain"/>
    <property type="match status" value="1"/>
</dbReference>
<evidence type="ECO:0000256" key="3">
    <source>
        <dbReference type="SAM" id="MobiDB-lite"/>
    </source>
</evidence>
<dbReference type="SUPFAM" id="SSF51197">
    <property type="entry name" value="Clavaminate synthase-like"/>
    <property type="match status" value="1"/>
</dbReference>
<dbReference type="GO" id="GO:0016491">
    <property type="term" value="F:oxidoreductase activity"/>
    <property type="evidence" value="ECO:0007669"/>
    <property type="project" value="UniProtKB-KW"/>
</dbReference>
<keyword evidence="2" id="KW-0479">Metal-binding</keyword>
<dbReference type="Pfam" id="PF03171">
    <property type="entry name" value="2OG-FeII_Oxy"/>
    <property type="match status" value="1"/>
</dbReference>
<name>A0A136J2Y9_9PEZI</name>
<keyword evidence="6" id="KW-1185">Reference proteome</keyword>
<dbReference type="InterPro" id="IPR050231">
    <property type="entry name" value="Iron_ascorbate_oxido_reductase"/>
</dbReference>
<sequence>MTTTTTATTTTTTTSTSTSTSEDEALSPSALAAKYGTTRLYLSSGNGPVYRTVLKSPLRDARPSEIPVIDVSAILSSSSSSSPEEALQARRAVAAQVREAATNTGFFYIANHGVSPDVTRAAHAAALEFFRQPLAVKDRANAKQSSFYNGYKPPATQRLNPTESVDVRESFSWQYDPRYDPDVPGLDAIPPEIRAQLRMEDHQWAQTANLAGFKPALVAYWRVTLRLARALIRTFALALDLDEHFFDAKFSHPDANLLLNYYPPLPPAQPDSTQQCNEDGSQKEETVSIGAHTDFQVCTILYQDSVGGLQVLNRDGQWINARPIEGTFVVNIADYLQRITNDRWVSTVHRVQNWSGKERVSIPFFCGFNLNESCGVLDSCVRPGEEKKYDEISCVDWVRRRAAMMHRTDGAKSAD</sequence>
<dbReference type="Pfam" id="PF14226">
    <property type="entry name" value="DIOX_N"/>
    <property type="match status" value="1"/>
</dbReference>
<comment type="similarity">
    <text evidence="1 2">Belongs to the iron/ascorbate-dependent oxidoreductase family.</text>
</comment>
<reference evidence="6" key="1">
    <citation type="submission" date="2016-02" db="EMBL/GenBank/DDBJ databases">
        <title>Draft genome sequence of Microdochium bolleyi, a fungal endophyte of beachgrass.</title>
        <authorList>
            <consortium name="DOE Joint Genome Institute"/>
            <person name="David A.S."/>
            <person name="May G."/>
            <person name="Haridas S."/>
            <person name="Lim J."/>
            <person name="Wang M."/>
            <person name="Labutti K."/>
            <person name="Lipzen A."/>
            <person name="Barry K."/>
            <person name="Grigoriev I.V."/>
        </authorList>
    </citation>
    <scope>NUCLEOTIDE SEQUENCE [LARGE SCALE GENOMIC DNA]</scope>
    <source>
        <strain evidence="6">J235TASD1</strain>
    </source>
</reference>
<protein>
    <submittedName>
        <fullName evidence="5">2OG-Fe(II) oxygenase</fullName>
    </submittedName>
</protein>
<dbReference type="STRING" id="196109.A0A136J2Y9"/>
<dbReference type="InterPro" id="IPR044861">
    <property type="entry name" value="IPNS-like_FE2OG_OXY"/>
</dbReference>
<keyword evidence="2" id="KW-0560">Oxidoreductase</keyword>
<dbReference type="GO" id="GO:0044283">
    <property type="term" value="P:small molecule biosynthetic process"/>
    <property type="evidence" value="ECO:0007669"/>
    <property type="project" value="UniProtKB-ARBA"/>
</dbReference>
<accession>A0A136J2Y9</accession>
<dbReference type="InterPro" id="IPR005123">
    <property type="entry name" value="Oxoglu/Fe-dep_dioxygenase_dom"/>
</dbReference>
<dbReference type="InterPro" id="IPR026992">
    <property type="entry name" value="DIOX_N"/>
</dbReference>